<feature type="compositionally biased region" description="Basic and acidic residues" evidence="1">
    <location>
        <begin position="529"/>
        <end position="548"/>
    </location>
</feature>
<dbReference type="EMBL" id="JAAUHK010000196">
    <property type="protein sequence ID" value="KAF4639325.1"/>
    <property type="molecule type" value="Genomic_DNA"/>
</dbReference>
<evidence type="ECO:0000256" key="1">
    <source>
        <dbReference type="SAM" id="MobiDB-lite"/>
    </source>
</evidence>
<feature type="region of interest" description="Disordered" evidence="1">
    <location>
        <begin position="1"/>
        <end position="45"/>
    </location>
</feature>
<feature type="compositionally biased region" description="Basic and acidic residues" evidence="1">
    <location>
        <begin position="664"/>
        <end position="681"/>
    </location>
</feature>
<feature type="region of interest" description="Disordered" evidence="1">
    <location>
        <begin position="1302"/>
        <end position="1408"/>
    </location>
</feature>
<organism evidence="2 3">
    <name type="scientific">Toxoplasma gondii</name>
    <dbReference type="NCBI Taxonomy" id="5811"/>
    <lineage>
        <taxon>Eukaryota</taxon>
        <taxon>Sar</taxon>
        <taxon>Alveolata</taxon>
        <taxon>Apicomplexa</taxon>
        <taxon>Conoidasida</taxon>
        <taxon>Coccidia</taxon>
        <taxon>Eucoccidiorida</taxon>
        <taxon>Eimeriorina</taxon>
        <taxon>Sarcocystidae</taxon>
        <taxon>Toxoplasma</taxon>
    </lineage>
</organism>
<feature type="compositionally biased region" description="Basic and acidic residues" evidence="1">
    <location>
        <begin position="555"/>
        <end position="576"/>
    </location>
</feature>
<dbReference type="VEuPathDB" id="ToxoDB:TGME49_311490"/>
<gene>
    <name evidence="2" type="ORF">TGRH88_050970</name>
</gene>
<feature type="region of interest" description="Disordered" evidence="1">
    <location>
        <begin position="1071"/>
        <end position="1091"/>
    </location>
</feature>
<feature type="compositionally biased region" description="Basic residues" evidence="1">
    <location>
        <begin position="1348"/>
        <end position="1376"/>
    </location>
</feature>
<feature type="region of interest" description="Disordered" evidence="1">
    <location>
        <begin position="1157"/>
        <end position="1281"/>
    </location>
</feature>
<protein>
    <submittedName>
        <fullName evidence="2">Uncharacterized protein</fullName>
    </submittedName>
</protein>
<evidence type="ECO:0000313" key="3">
    <source>
        <dbReference type="Proteomes" id="UP000557509"/>
    </source>
</evidence>
<feature type="region of interest" description="Disordered" evidence="1">
    <location>
        <begin position="1033"/>
        <end position="1054"/>
    </location>
</feature>
<feature type="compositionally biased region" description="Basic and acidic residues" evidence="1">
    <location>
        <begin position="426"/>
        <end position="455"/>
    </location>
</feature>
<reference evidence="2 3" key="1">
    <citation type="submission" date="2020-03" db="EMBL/GenBank/DDBJ databases">
        <title>Genome sequence of Toxoplasma gondii RH-88 strain.</title>
        <authorList>
            <person name="Lorenzi H.A."/>
            <person name="Venepally P."/>
            <person name="Rozenberg A."/>
            <person name="Sibley D."/>
        </authorList>
    </citation>
    <scope>NUCLEOTIDE SEQUENCE [LARGE SCALE GENOMIC DNA]</scope>
    <source>
        <strain evidence="2 3">RH-88</strain>
    </source>
</reference>
<feature type="compositionally biased region" description="Low complexity" evidence="1">
    <location>
        <begin position="1175"/>
        <end position="1185"/>
    </location>
</feature>
<proteinExistence type="predicted"/>
<dbReference type="VEuPathDB" id="ToxoDB:TGME49_311485"/>
<feature type="compositionally biased region" description="Polar residues" evidence="1">
    <location>
        <begin position="516"/>
        <end position="528"/>
    </location>
</feature>
<feature type="compositionally biased region" description="Basic and acidic residues" evidence="1">
    <location>
        <begin position="614"/>
        <end position="633"/>
    </location>
</feature>
<feature type="compositionally biased region" description="Low complexity" evidence="1">
    <location>
        <begin position="1201"/>
        <end position="1225"/>
    </location>
</feature>
<feature type="compositionally biased region" description="Basic residues" evidence="1">
    <location>
        <begin position="489"/>
        <end position="502"/>
    </location>
</feature>
<sequence length="1441" mass="158236">MSKLEKTQDRQHSVRDRRQLTITVRRGPGRSCGGTSSQSPAHTRAQSILEQLRSAEKMERVFSSEEKRQKMSMGKFLGRASNTFNRGLYNWWVRLSQLLAVAAFVTTLDVDVQNSLTEEPSCFPAFTWVIAADRDSPFPPSEVQGPPFVRPSVREFRLVHRDEAPFAVGFIKCSFRLVTPVTSSDSASAYFRRANMMQALCYCRHTKQFTLSYSPSFFVAFLPVLCYGLEDGQATTPTEGHTHNPLATPKPTQALRALEEPGRNTVDHALDDMDSALDPVNSKFESDNVEPEVAELISNVMHRVELGKVPHSSKLLRPQTRPPAPIPFIFGKPENSFRPIEPAPVSGAEGLYSELGSGGEDEFMSTSARTAFDVPVRNAVPFPTVLPGDSIVSPLPPAVVPSLKATQPLTVWTPSLVAAQSKKRTSASDRTRHSRNGPEESREKQRAEDRTEEPRRRKAMQSPPGEVPEAEVEEGRTRTQQSDTEASKRGRKKARGRRRKKDKDKEDSQGAADVGNSESAPQTLMRTSQVEKRNRNEETRAGALDNRRYPAGVAEPRRDKKGEVEETEEPRRKTARDANAILSAREAEKKKRRKERKRNNQRRHAAEPSLTSPQDKRDDAEKRQKTNSERNERAIAVPQNSKLGVQRYVATERGRSPKPGKRLPVVEEKKGANSRNDENKVENQPAVSPLVDDGPGHKNERKGTAARLAPRQASSLHRKTDDKGKPQTTQDPLGETAAAGATAEGAEDQKRRASRQRRGVATTLDLKSPSMSVSGPSGAPSFVAGIWRRRRTGPWLSGLTDVDEVEAEVPGPELDSSEAYSGAAGHTHSGDSVEATRVDAMKDSHRPSFRRPVLMRFSVPLPTPPPAPPPTPMTPLSPKSPRASLSPRTSKTQSKHLSSVTQSPFMWKETSENFDRDKLEVVPLPRDWWDTLVPHLPYGKDDETLSPSRVTDDGAVDLRDSAAPSKWDSSGALEGVDAASRKKRRDSEEDARPWRRPSVVAVPPDLPLPSGSDAEPGLRLASLLQNVKKALGADDDEKDQMHRDGEADNQAEEQISKSRQALLDSMNALSAGRTQKTAGEEDGENYGKETHLEDYGNATDDLPAGRLSLLLLGVVCAVSRVGFDLRKRKKRERQRRAGRMVWRSRFQSKTDFSVSRANSLDTSFPSLSRTVMPGSLSRSTLSSLTPNAFDGSPRKGGDSDSTVSTGFSRVSSSVSSSSADSIPLSMGSTHDRKRKKGARHAFRRGCRRQRRPVPGQVYAGESRLRTPAKKPDSLYTQAGEPEKTVCTGVPCGKALPAALSVRGSNGNEDATERGLAGGPSLVSSVQPVETGAADTAPGLPDQQSKQTRGTRKGRSSVARGLRRRSVTARRRRRHRQRQEVAAKLPAAGPSDTFRAEGEVSPDSRNGLSFYDNAGFTPFQGTPEHSRKLDLIVNTSVGGKNV</sequence>
<feature type="region of interest" description="Disordered" evidence="1">
    <location>
        <begin position="418"/>
        <end position="782"/>
    </location>
</feature>
<comment type="caution">
    <text evidence="2">The sequence shown here is derived from an EMBL/GenBank/DDBJ whole genome shotgun (WGS) entry which is preliminary data.</text>
</comment>
<feature type="compositionally biased region" description="Pro residues" evidence="1">
    <location>
        <begin position="861"/>
        <end position="875"/>
    </location>
</feature>
<feature type="compositionally biased region" description="Basic and acidic residues" evidence="1">
    <location>
        <begin position="950"/>
        <end position="960"/>
    </location>
</feature>
<feature type="compositionally biased region" description="Low complexity" evidence="1">
    <location>
        <begin position="734"/>
        <end position="744"/>
    </location>
</feature>
<feature type="compositionally biased region" description="Basic residues" evidence="1">
    <location>
        <begin position="590"/>
        <end position="603"/>
    </location>
</feature>
<feature type="compositionally biased region" description="Basic and acidic residues" evidence="1">
    <location>
        <begin position="1"/>
        <end position="19"/>
    </location>
</feature>
<accession>A0A7J6JVW7</accession>
<keyword evidence="3" id="KW-1185">Reference proteome</keyword>
<feature type="region of interest" description="Disordered" evidence="1">
    <location>
        <begin position="933"/>
        <end position="1014"/>
    </location>
</feature>
<feature type="compositionally biased region" description="Polar residues" evidence="1">
    <location>
        <begin position="1157"/>
        <end position="1169"/>
    </location>
</feature>
<name>A0A7J6JVW7_TOXGO</name>
<feature type="compositionally biased region" description="Basic and acidic residues" evidence="1">
    <location>
        <begin position="828"/>
        <end position="846"/>
    </location>
</feature>
<feature type="compositionally biased region" description="Polar residues" evidence="1">
    <location>
        <begin position="33"/>
        <end position="45"/>
    </location>
</feature>
<feature type="compositionally biased region" description="Polar residues" evidence="1">
    <location>
        <begin position="886"/>
        <end position="904"/>
    </location>
</feature>
<dbReference type="Proteomes" id="UP000557509">
    <property type="component" value="Unassembled WGS sequence"/>
</dbReference>
<evidence type="ECO:0000313" key="2">
    <source>
        <dbReference type="EMBL" id="KAF4639325.1"/>
    </source>
</evidence>
<feature type="compositionally biased region" description="Basic and acidic residues" evidence="1">
    <location>
        <begin position="694"/>
        <end position="703"/>
    </location>
</feature>
<feature type="compositionally biased region" description="Basic residues" evidence="1">
    <location>
        <begin position="1231"/>
        <end position="1251"/>
    </location>
</feature>
<feature type="region of interest" description="Disordered" evidence="1">
    <location>
        <begin position="794"/>
        <end position="912"/>
    </location>
</feature>